<evidence type="ECO:0000256" key="2">
    <source>
        <dbReference type="SAM" id="SignalP"/>
    </source>
</evidence>
<evidence type="ECO:0008006" key="5">
    <source>
        <dbReference type="Google" id="ProtNLM"/>
    </source>
</evidence>
<sequence length="78" mass="8330">MGTLLMFMTLLACWSNAHSAPSPACRVGVPNISQIHKIQYSSCLLEVSAFSSDDGASRTDGAGISLRSFSENTGNQHR</sequence>
<keyword evidence="4" id="KW-1185">Reference proteome</keyword>
<evidence type="ECO:0000256" key="1">
    <source>
        <dbReference type="SAM" id="MobiDB-lite"/>
    </source>
</evidence>
<keyword evidence="2" id="KW-0732">Signal</keyword>
<proteinExistence type="predicted"/>
<accession>A0A5C3QDH2</accession>
<feature type="chain" id="PRO_5022848432" description="Secreted protein" evidence="2">
    <location>
        <begin position="20"/>
        <end position="78"/>
    </location>
</feature>
<dbReference type="Proteomes" id="UP000305067">
    <property type="component" value="Unassembled WGS sequence"/>
</dbReference>
<reference evidence="3 4" key="1">
    <citation type="journal article" date="2019" name="Nat. Ecol. Evol.">
        <title>Megaphylogeny resolves global patterns of mushroom evolution.</title>
        <authorList>
            <person name="Varga T."/>
            <person name="Krizsan K."/>
            <person name="Foldi C."/>
            <person name="Dima B."/>
            <person name="Sanchez-Garcia M."/>
            <person name="Sanchez-Ramirez S."/>
            <person name="Szollosi G.J."/>
            <person name="Szarkandi J.G."/>
            <person name="Papp V."/>
            <person name="Albert L."/>
            <person name="Andreopoulos W."/>
            <person name="Angelini C."/>
            <person name="Antonin V."/>
            <person name="Barry K.W."/>
            <person name="Bougher N.L."/>
            <person name="Buchanan P."/>
            <person name="Buyck B."/>
            <person name="Bense V."/>
            <person name="Catcheside P."/>
            <person name="Chovatia M."/>
            <person name="Cooper J."/>
            <person name="Damon W."/>
            <person name="Desjardin D."/>
            <person name="Finy P."/>
            <person name="Geml J."/>
            <person name="Haridas S."/>
            <person name="Hughes K."/>
            <person name="Justo A."/>
            <person name="Karasinski D."/>
            <person name="Kautmanova I."/>
            <person name="Kiss B."/>
            <person name="Kocsube S."/>
            <person name="Kotiranta H."/>
            <person name="LaButti K.M."/>
            <person name="Lechner B.E."/>
            <person name="Liimatainen K."/>
            <person name="Lipzen A."/>
            <person name="Lukacs Z."/>
            <person name="Mihaltcheva S."/>
            <person name="Morgado L.N."/>
            <person name="Niskanen T."/>
            <person name="Noordeloos M.E."/>
            <person name="Ohm R.A."/>
            <person name="Ortiz-Santana B."/>
            <person name="Ovrebo C."/>
            <person name="Racz N."/>
            <person name="Riley R."/>
            <person name="Savchenko A."/>
            <person name="Shiryaev A."/>
            <person name="Soop K."/>
            <person name="Spirin V."/>
            <person name="Szebenyi C."/>
            <person name="Tomsovsky M."/>
            <person name="Tulloss R.E."/>
            <person name="Uehling J."/>
            <person name="Grigoriev I.V."/>
            <person name="Vagvolgyi C."/>
            <person name="Papp T."/>
            <person name="Martin F.M."/>
            <person name="Miettinen O."/>
            <person name="Hibbett D.S."/>
            <person name="Nagy L.G."/>
        </authorList>
    </citation>
    <scope>NUCLEOTIDE SEQUENCE [LARGE SCALE GENOMIC DNA]</scope>
    <source>
        <strain evidence="3 4">CBS 309.79</strain>
    </source>
</reference>
<feature type="compositionally biased region" description="Polar residues" evidence="1">
    <location>
        <begin position="67"/>
        <end position="78"/>
    </location>
</feature>
<feature type="region of interest" description="Disordered" evidence="1">
    <location>
        <begin position="52"/>
        <end position="78"/>
    </location>
</feature>
<evidence type="ECO:0000313" key="4">
    <source>
        <dbReference type="Proteomes" id="UP000305067"/>
    </source>
</evidence>
<dbReference type="AlphaFoldDB" id="A0A5C3QDH2"/>
<dbReference type="EMBL" id="ML178833">
    <property type="protein sequence ID" value="TFK99606.1"/>
    <property type="molecule type" value="Genomic_DNA"/>
</dbReference>
<name>A0A5C3QDH2_9AGAR</name>
<feature type="signal peptide" evidence="2">
    <location>
        <begin position="1"/>
        <end position="19"/>
    </location>
</feature>
<evidence type="ECO:0000313" key="3">
    <source>
        <dbReference type="EMBL" id="TFK99606.1"/>
    </source>
</evidence>
<protein>
    <recommendedName>
        <fullName evidence="5">Secreted protein</fullName>
    </recommendedName>
</protein>
<gene>
    <name evidence="3" type="ORF">BDV98DRAFT_571236</name>
</gene>
<organism evidence="3 4">
    <name type="scientific">Pterulicium gracile</name>
    <dbReference type="NCBI Taxonomy" id="1884261"/>
    <lineage>
        <taxon>Eukaryota</taxon>
        <taxon>Fungi</taxon>
        <taxon>Dikarya</taxon>
        <taxon>Basidiomycota</taxon>
        <taxon>Agaricomycotina</taxon>
        <taxon>Agaricomycetes</taxon>
        <taxon>Agaricomycetidae</taxon>
        <taxon>Agaricales</taxon>
        <taxon>Pleurotineae</taxon>
        <taxon>Pterulaceae</taxon>
        <taxon>Pterulicium</taxon>
    </lineage>
</organism>